<evidence type="ECO:0000313" key="4">
    <source>
        <dbReference type="EMBL" id="TWG39757.1"/>
    </source>
</evidence>
<dbReference type="EMBL" id="VJWE01000011">
    <property type="protein sequence ID" value="TWG39757.1"/>
    <property type="molecule type" value="Genomic_DNA"/>
</dbReference>
<keyword evidence="1" id="KW-0472">Membrane</keyword>
<gene>
    <name evidence="4" type="ORF">ATF69_1629</name>
    <name evidence="2" type="ORF">J2W88_000255</name>
    <name evidence="3" type="ORF">J2W93_000255</name>
</gene>
<dbReference type="Proteomes" id="UP001253458">
    <property type="component" value="Unassembled WGS sequence"/>
</dbReference>
<dbReference type="AlphaFoldDB" id="A0A561XUG6"/>
<feature type="transmembrane region" description="Helical" evidence="1">
    <location>
        <begin position="16"/>
        <end position="35"/>
    </location>
</feature>
<keyword evidence="1" id="KW-1133">Transmembrane helix</keyword>
<comment type="caution">
    <text evidence="4">The sequence shown here is derived from an EMBL/GenBank/DDBJ whole genome shotgun (WGS) entry which is preliminary data.</text>
</comment>
<keyword evidence="6" id="KW-1185">Reference proteome</keyword>
<accession>A0A561XUG6</accession>
<dbReference type="Proteomes" id="UP000321485">
    <property type="component" value="Unassembled WGS sequence"/>
</dbReference>
<dbReference type="RefSeq" id="WP_056056709.1">
    <property type="nucleotide sequence ID" value="NZ_CAXUPI020000001.1"/>
</dbReference>
<dbReference type="GeneID" id="51110697"/>
<evidence type="ECO:0000313" key="5">
    <source>
        <dbReference type="Proteomes" id="UP000321485"/>
    </source>
</evidence>
<protein>
    <submittedName>
        <fullName evidence="2">Apolipoprotein N-acyltransferase</fullName>
    </submittedName>
</protein>
<dbReference type="EMBL" id="JAVDTL010000001">
    <property type="protein sequence ID" value="MDR6764997.1"/>
    <property type="molecule type" value="Genomic_DNA"/>
</dbReference>
<reference evidence="2 6" key="3">
    <citation type="submission" date="2023-07" db="EMBL/GenBank/DDBJ databases">
        <title>Sorghum-associated microbial communities from plants grown in Nebraska, USA.</title>
        <authorList>
            <person name="Schachtman D."/>
        </authorList>
    </citation>
    <scope>NUCLEOTIDE SEQUENCE [LARGE SCALE GENOMIC DNA]</scope>
    <source>
        <strain evidence="3 6">BE105</strain>
        <strain evidence="2">BE69</strain>
    </source>
</reference>
<evidence type="ECO:0000313" key="3">
    <source>
        <dbReference type="EMBL" id="MDR6835434.1"/>
    </source>
</evidence>
<evidence type="ECO:0000313" key="2">
    <source>
        <dbReference type="EMBL" id="MDR6764997.1"/>
    </source>
</evidence>
<proteinExistence type="predicted"/>
<feature type="transmembrane region" description="Helical" evidence="1">
    <location>
        <begin position="47"/>
        <end position="78"/>
    </location>
</feature>
<organism evidence="4 5">
    <name type="scientific">Acidovorax delafieldii</name>
    <name type="common">Pseudomonas delafieldii</name>
    <dbReference type="NCBI Taxonomy" id="47920"/>
    <lineage>
        <taxon>Bacteria</taxon>
        <taxon>Pseudomonadati</taxon>
        <taxon>Pseudomonadota</taxon>
        <taxon>Betaproteobacteria</taxon>
        <taxon>Burkholderiales</taxon>
        <taxon>Comamonadaceae</taxon>
        <taxon>Acidovorax</taxon>
    </lineage>
</organism>
<keyword evidence="1" id="KW-0812">Transmembrane</keyword>
<name>A0A561XUG6_ACIDE</name>
<evidence type="ECO:0000256" key="1">
    <source>
        <dbReference type="SAM" id="Phobius"/>
    </source>
</evidence>
<sequence>METLSALQSLGLELPSPAYIVGAILFGLIGMAAYWHGKRAQQPRTRWWGVALMFYPYVVSATWLLYAVGVALCLGMWWDGQRG</sequence>
<dbReference type="EMBL" id="JAVDTS010000001">
    <property type="protein sequence ID" value="MDR6835434.1"/>
    <property type="molecule type" value="Genomic_DNA"/>
</dbReference>
<dbReference type="Proteomes" id="UP001249076">
    <property type="component" value="Unassembled WGS sequence"/>
</dbReference>
<evidence type="ECO:0000313" key="6">
    <source>
        <dbReference type="Proteomes" id="UP001249076"/>
    </source>
</evidence>
<reference evidence="4 5" key="1">
    <citation type="journal article" date="2015" name="Stand. Genomic Sci.">
        <title>Genomic Encyclopedia of Bacterial and Archaeal Type Strains, Phase III: the genomes of soil and plant-associated and newly described type strains.</title>
        <authorList>
            <person name="Whitman W.B."/>
            <person name="Woyke T."/>
            <person name="Klenk H.P."/>
            <person name="Zhou Y."/>
            <person name="Lilburn T.G."/>
            <person name="Beck B.J."/>
            <person name="De Vos P."/>
            <person name="Vandamme P."/>
            <person name="Eisen J.A."/>
            <person name="Garrity G."/>
            <person name="Hugenholtz P."/>
            <person name="Kyrpides N.C."/>
        </authorList>
    </citation>
    <scope>NUCLEOTIDE SEQUENCE [LARGE SCALE GENOMIC DNA]</scope>
    <source>
        <strain evidence="4 5">DSM 64</strain>
    </source>
</reference>
<reference evidence="4" key="2">
    <citation type="submission" date="2019-07" db="EMBL/GenBank/DDBJ databases">
        <authorList>
            <person name="Goeker M."/>
            <person name="Huntemann M."/>
            <person name="Clum A."/>
            <person name="Pillay M."/>
            <person name="Palaniappan K."/>
            <person name="Varghese N."/>
            <person name="Mikhailova N."/>
            <person name="Stamatis D."/>
            <person name="Reddy T."/>
            <person name="Daum C."/>
            <person name="Shapiro N."/>
            <person name="Ivanova N."/>
            <person name="Kyrpides N."/>
            <person name="Woyke T."/>
        </authorList>
    </citation>
    <scope>NUCLEOTIDE SEQUENCE</scope>
    <source>
        <strain evidence="4">DSM 64</strain>
    </source>
</reference>